<dbReference type="STRING" id="314271.RB2654_07935"/>
<gene>
    <name evidence="3" type="ORF">RB2654_07935</name>
</gene>
<evidence type="ECO:0000256" key="1">
    <source>
        <dbReference type="SAM" id="Phobius"/>
    </source>
</evidence>
<reference evidence="3 4" key="1">
    <citation type="journal article" date="2010" name="J. Bacteriol.">
        <title>Genome sequences of Pelagibaca bermudensis HTCC2601T and Maritimibacter alkaliphilus HTCC2654T, the type strains of two marine Roseobacter genera.</title>
        <authorList>
            <person name="Thrash J.C."/>
            <person name="Cho J.C."/>
            <person name="Ferriera S."/>
            <person name="Johnson J."/>
            <person name="Vergin K.L."/>
            <person name="Giovannoni S.J."/>
        </authorList>
    </citation>
    <scope>NUCLEOTIDE SEQUENCE [LARGE SCALE GENOMIC DNA]</scope>
    <source>
        <strain evidence="3 4">HTCC2654</strain>
    </source>
</reference>
<evidence type="ECO:0000313" key="3">
    <source>
        <dbReference type="EMBL" id="EAQ10616.1"/>
    </source>
</evidence>
<feature type="domain" description="DUF1468" evidence="2">
    <location>
        <begin position="14"/>
        <end position="147"/>
    </location>
</feature>
<comment type="caution">
    <text evidence="3">The sequence shown here is derived from an EMBL/GenBank/DDBJ whole genome shotgun (WGS) entry which is preliminary data.</text>
</comment>
<keyword evidence="1" id="KW-0812">Transmembrane</keyword>
<dbReference type="EMBL" id="AAMT01000030">
    <property type="protein sequence ID" value="EAQ10616.1"/>
    <property type="molecule type" value="Genomic_DNA"/>
</dbReference>
<feature type="transmembrane region" description="Helical" evidence="1">
    <location>
        <begin position="124"/>
        <end position="145"/>
    </location>
</feature>
<organism evidence="3 4">
    <name type="scientific">Maritimibacter alkaliphilus HTCC2654</name>
    <dbReference type="NCBI Taxonomy" id="314271"/>
    <lineage>
        <taxon>Bacteria</taxon>
        <taxon>Pseudomonadati</taxon>
        <taxon>Pseudomonadota</taxon>
        <taxon>Alphaproteobacteria</taxon>
        <taxon>Rhodobacterales</taxon>
        <taxon>Roseobacteraceae</taxon>
        <taxon>Maritimibacter</taxon>
    </lineage>
</organism>
<keyword evidence="4" id="KW-1185">Reference proteome</keyword>
<feature type="transmembrane region" description="Helical" evidence="1">
    <location>
        <begin position="77"/>
        <end position="94"/>
    </location>
</feature>
<dbReference type="HOGENOM" id="CLU_108885_1_0_5"/>
<feature type="transmembrane region" description="Helical" evidence="1">
    <location>
        <begin position="43"/>
        <end position="65"/>
    </location>
</feature>
<dbReference type="eggNOG" id="ENOG5032WGD">
    <property type="taxonomic scope" value="Bacteria"/>
</dbReference>
<dbReference type="Proteomes" id="UP000002931">
    <property type="component" value="Unassembled WGS sequence"/>
</dbReference>
<dbReference type="InterPro" id="IPR009936">
    <property type="entry name" value="DUF1468"/>
</dbReference>
<protein>
    <recommendedName>
        <fullName evidence="2">DUF1468 domain-containing protein</fullName>
    </recommendedName>
</protein>
<dbReference type="AlphaFoldDB" id="A3VM99"/>
<evidence type="ECO:0000313" key="4">
    <source>
        <dbReference type="Proteomes" id="UP000002931"/>
    </source>
</evidence>
<evidence type="ECO:0000259" key="2">
    <source>
        <dbReference type="Pfam" id="PF07331"/>
    </source>
</evidence>
<dbReference type="Pfam" id="PF07331">
    <property type="entry name" value="TctB"/>
    <property type="match status" value="1"/>
</dbReference>
<dbReference type="RefSeq" id="WP_008330368.1">
    <property type="nucleotide sequence ID" value="NZ_CH902578.1"/>
</dbReference>
<dbReference type="OrthoDB" id="7914375at2"/>
<accession>A3VM99</accession>
<keyword evidence="1" id="KW-1133">Transmembrane helix</keyword>
<sequence length="152" mass="15358">MTVTVERARELTGGTLLALLGGGAALKALTSQHIGTPANMGPGFFPVVLGICLALCGLGVAAAALGKSLDQAAVPRVNVRAVALVTLSVALFALTIRPLGMVPAAFLLVLTAGFADPRTKPLTLVLLAGGLAAISWLVFIVALGMPLRAFAF</sequence>
<keyword evidence="1" id="KW-0472">Membrane</keyword>
<proteinExistence type="predicted"/>
<name>A3VM99_9RHOB</name>